<dbReference type="PANTHER" id="PTHR21248:SF22">
    <property type="entry name" value="PHOSPHOLIPASE D"/>
    <property type="match status" value="1"/>
</dbReference>
<comment type="similarity">
    <text evidence="1">Belongs to the phospholipase D family. Cardiolipin synthase subfamily. ClsB sub-subfamily.</text>
</comment>
<dbReference type="Gene3D" id="3.30.870.10">
    <property type="entry name" value="Endonuclease Chain A"/>
    <property type="match status" value="2"/>
</dbReference>
<name>A0A369XQA5_9PROT</name>
<dbReference type="CDD" id="cd09159">
    <property type="entry name" value="PLDc_ybhO_like_2"/>
    <property type="match status" value="1"/>
</dbReference>
<keyword evidence="1" id="KW-0808">Transferase</keyword>
<keyword evidence="1" id="KW-0444">Lipid biosynthesis</keyword>
<evidence type="ECO:0000259" key="2">
    <source>
        <dbReference type="PROSITE" id="PS50035"/>
    </source>
</evidence>
<proteinExistence type="inferred from homology"/>
<feature type="active site" evidence="1">
    <location>
        <position position="115"/>
    </location>
</feature>
<dbReference type="PANTHER" id="PTHR21248">
    <property type="entry name" value="CARDIOLIPIN SYNTHASE"/>
    <property type="match status" value="1"/>
</dbReference>
<dbReference type="SUPFAM" id="SSF56024">
    <property type="entry name" value="Phospholipase D/nuclease"/>
    <property type="match status" value="2"/>
</dbReference>
<comment type="caution">
    <text evidence="3">The sequence shown here is derived from an EMBL/GenBank/DDBJ whole genome shotgun (WGS) entry which is preliminary data.</text>
</comment>
<dbReference type="CDD" id="cd09110">
    <property type="entry name" value="PLDc_CLS_1"/>
    <property type="match status" value="1"/>
</dbReference>
<evidence type="ECO:0000256" key="1">
    <source>
        <dbReference type="HAMAP-Rule" id="MF_01917"/>
    </source>
</evidence>
<dbReference type="GO" id="GO:0005886">
    <property type="term" value="C:plasma membrane"/>
    <property type="evidence" value="ECO:0007669"/>
    <property type="project" value="UniProtKB-SubCell"/>
</dbReference>
<feature type="domain" description="PLD phosphodiesterase" evidence="2">
    <location>
        <begin position="288"/>
        <end position="315"/>
    </location>
</feature>
<accession>A0A369XQA5</accession>
<dbReference type="NCBIfam" id="NF008427">
    <property type="entry name" value="PRK11263.1"/>
    <property type="match status" value="1"/>
</dbReference>
<evidence type="ECO:0000313" key="4">
    <source>
        <dbReference type="Proteomes" id="UP000253831"/>
    </source>
</evidence>
<feature type="active site" evidence="1">
    <location>
        <position position="300"/>
    </location>
</feature>
<dbReference type="Pfam" id="PF13091">
    <property type="entry name" value="PLDc_2"/>
    <property type="match status" value="2"/>
</dbReference>
<feature type="domain" description="PLD phosphodiesterase" evidence="2">
    <location>
        <begin position="108"/>
        <end position="135"/>
    </location>
</feature>
<feature type="active site" evidence="1">
    <location>
        <position position="120"/>
    </location>
</feature>
<dbReference type="InterPro" id="IPR001736">
    <property type="entry name" value="PLipase_D/transphosphatidylase"/>
</dbReference>
<dbReference type="PROSITE" id="PS50035">
    <property type="entry name" value="PLD"/>
    <property type="match status" value="2"/>
</dbReference>
<dbReference type="SMART" id="SM00155">
    <property type="entry name" value="PLDc"/>
    <property type="match status" value="2"/>
</dbReference>
<dbReference type="HAMAP" id="MF_01917">
    <property type="entry name" value="Cardiolipin_synth_ClsB"/>
    <property type="match status" value="1"/>
</dbReference>
<comment type="function">
    <text evidence="1">Catalyzes the phosphatidyl group transfer from one phosphatidylglycerol molecule to another to form cardiolipin (CL) (diphosphatidylglycerol) and glycerol.</text>
</comment>
<sequence>MPADFLPGNRLTLLNSGAEYFPELIRAIDGAQHDVHLESYIFEDDATGQAVAAALASAARRGVTVRVLVDGFGAREFAESLQPALLAAGVQAMVYRPDIARFRLRRHRLRRLHRKLAVIDGEIAFVGGINVIDDLNTPYQIPPRYDYAVRVEGPLLAPIQQAQQRLWEIVLWAKLNRRYRLTRRAQTDPGARGEQTAAFVVRDNILHRRDIEEAYLEAIAAAQQDILLANAYFLPGRRFRRALRDAVKRGVRVVILLQGRIEYRLLHYATQALYGRLLGFGIRIFEYRRSFLHAKVAVIDGHWATVGSSNIDPFSLLLAREANIVVKDPLFANSLRESLEQAMRNGARELPIDSWKRLPWHSRLLRWASYNLVRTLVGIVGYGGKR</sequence>
<organism evidence="3 4">
    <name type="scientific">Candidatus Accumulibacter meliphilus</name>
    <dbReference type="NCBI Taxonomy" id="2211374"/>
    <lineage>
        <taxon>Bacteria</taxon>
        <taxon>Pseudomonadati</taxon>
        <taxon>Pseudomonadota</taxon>
        <taxon>Betaproteobacteria</taxon>
        <taxon>Candidatus Accumulibacter</taxon>
    </lineage>
</organism>
<keyword evidence="1" id="KW-0594">Phospholipid biosynthesis</keyword>
<feature type="active site" evidence="1">
    <location>
        <position position="293"/>
    </location>
</feature>
<reference evidence="3 4" key="1">
    <citation type="submission" date="2018-05" db="EMBL/GenBank/DDBJ databases">
        <title>Integrated omic analyses show evidence that a Ca. Accumulibacter phosphatis strain performs denitrification under micro-aerobic conditions.</title>
        <authorList>
            <person name="Camejo P.Y."/>
            <person name="Katherine M.D."/>
            <person name="Daniel N.R."/>
        </authorList>
    </citation>
    <scope>NUCLEOTIDE SEQUENCE [LARGE SCALE GENOMIC DNA]</scope>
    <source>
        <strain evidence="3">UW-LDO-IC</strain>
    </source>
</reference>
<comment type="catalytic activity">
    <reaction evidence="1">
        <text>2 a 1,2-diacyl-sn-glycero-3-phospho-(1'-sn-glycerol) = a cardiolipin + glycerol</text>
        <dbReference type="Rhea" id="RHEA:31451"/>
        <dbReference type="ChEBI" id="CHEBI:17754"/>
        <dbReference type="ChEBI" id="CHEBI:62237"/>
        <dbReference type="ChEBI" id="CHEBI:64716"/>
    </reaction>
</comment>
<dbReference type="GO" id="GO:0008808">
    <property type="term" value="F:cardiolipin synthase activity"/>
    <property type="evidence" value="ECO:0007669"/>
    <property type="project" value="InterPro"/>
</dbReference>
<dbReference type="GO" id="GO:0032049">
    <property type="term" value="P:cardiolipin biosynthetic process"/>
    <property type="evidence" value="ECO:0007669"/>
    <property type="project" value="InterPro"/>
</dbReference>
<dbReference type="EC" id="2.7.8.-" evidence="1"/>
<comment type="subcellular location">
    <subcellularLocation>
        <location evidence="1">Cell membrane</location>
        <topology evidence="1">Peripheral membrane protein</topology>
    </subcellularLocation>
</comment>
<dbReference type="EMBL" id="QPGA01000006">
    <property type="protein sequence ID" value="RDE51560.1"/>
    <property type="molecule type" value="Genomic_DNA"/>
</dbReference>
<keyword evidence="1" id="KW-1003">Cell membrane</keyword>
<evidence type="ECO:0000313" key="3">
    <source>
        <dbReference type="EMBL" id="RDE51560.1"/>
    </source>
</evidence>
<keyword evidence="1" id="KW-1208">Phospholipid metabolism</keyword>
<gene>
    <name evidence="1" type="primary">clsB</name>
    <name evidence="3" type="ORF">DVS81_05215</name>
</gene>
<protein>
    <recommendedName>
        <fullName evidence="1">Cardiolipin synthase B</fullName>
        <shortName evidence="1">CL synthase</shortName>
        <ecNumber evidence="1">2.7.8.-</ecNumber>
    </recommendedName>
</protein>
<dbReference type="AlphaFoldDB" id="A0A369XQA5"/>
<keyword evidence="1" id="KW-0472">Membrane</keyword>
<feature type="active site" evidence="1">
    <location>
        <position position="295"/>
    </location>
</feature>
<dbReference type="InterPro" id="IPR025202">
    <property type="entry name" value="PLD-like_dom"/>
</dbReference>
<dbReference type="InterPro" id="IPR030872">
    <property type="entry name" value="Cardiolipin_synth_ClsB"/>
</dbReference>
<feature type="active site" evidence="1">
    <location>
        <position position="113"/>
    </location>
</feature>
<dbReference type="Proteomes" id="UP000253831">
    <property type="component" value="Unassembled WGS sequence"/>
</dbReference>
<keyword evidence="1" id="KW-0443">Lipid metabolism</keyword>